<dbReference type="Proteomes" id="UP001151699">
    <property type="component" value="Chromosome B"/>
</dbReference>
<reference evidence="2" key="1">
    <citation type="submission" date="2022-07" db="EMBL/GenBank/DDBJ databases">
        <authorList>
            <person name="Trinca V."/>
            <person name="Uliana J.V.C."/>
            <person name="Torres T.T."/>
            <person name="Ward R.J."/>
            <person name="Monesi N."/>
        </authorList>
    </citation>
    <scope>NUCLEOTIDE SEQUENCE</scope>
    <source>
        <strain evidence="2">HSMRA1968</strain>
        <tissue evidence="2">Whole embryos</tissue>
    </source>
</reference>
<dbReference type="AlphaFoldDB" id="A0A9Q0N311"/>
<name>A0A9Q0N311_9DIPT</name>
<feature type="compositionally biased region" description="Polar residues" evidence="1">
    <location>
        <begin position="72"/>
        <end position="127"/>
    </location>
</feature>
<evidence type="ECO:0000313" key="2">
    <source>
        <dbReference type="EMBL" id="KAJ6642664.1"/>
    </source>
</evidence>
<evidence type="ECO:0000256" key="1">
    <source>
        <dbReference type="SAM" id="MobiDB-lite"/>
    </source>
</evidence>
<sequence>GELLRRRDIPATTTSERQAESVDPILEKPLSSELNLSRRRHDCFENTSGNEALNRINCSYLPQPATHIQPELHTSTLQQEPHTSTSQPEPHTSTLQQEPHTSTSQPEPHTSTLQPEPHTSTLQQEPQ</sequence>
<dbReference type="EMBL" id="WJQU01000002">
    <property type="protein sequence ID" value="KAJ6642664.1"/>
    <property type="molecule type" value="Genomic_DNA"/>
</dbReference>
<feature type="non-terminal residue" evidence="2">
    <location>
        <position position="127"/>
    </location>
</feature>
<feature type="region of interest" description="Disordered" evidence="1">
    <location>
        <begin position="66"/>
        <end position="127"/>
    </location>
</feature>
<gene>
    <name evidence="2" type="ORF">Bhyg_07617</name>
</gene>
<organism evidence="2 3">
    <name type="scientific">Pseudolycoriella hygida</name>
    <dbReference type="NCBI Taxonomy" id="35572"/>
    <lineage>
        <taxon>Eukaryota</taxon>
        <taxon>Metazoa</taxon>
        <taxon>Ecdysozoa</taxon>
        <taxon>Arthropoda</taxon>
        <taxon>Hexapoda</taxon>
        <taxon>Insecta</taxon>
        <taxon>Pterygota</taxon>
        <taxon>Neoptera</taxon>
        <taxon>Endopterygota</taxon>
        <taxon>Diptera</taxon>
        <taxon>Nematocera</taxon>
        <taxon>Sciaroidea</taxon>
        <taxon>Sciaridae</taxon>
        <taxon>Pseudolycoriella</taxon>
    </lineage>
</organism>
<accession>A0A9Q0N311</accession>
<comment type="caution">
    <text evidence="2">The sequence shown here is derived from an EMBL/GenBank/DDBJ whole genome shotgun (WGS) entry which is preliminary data.</text>
</comment>
<proteinExistence type="predicted"/>
<feature type="non-terminal residue" evidence="2">
    <location>
        <position position="1"/>
    </location>
</feature>
<evidence type="ECO:0000313" key="3">
    <source>
        <dbReference type="Proteomes" id="UP001151699"/>
    </source>
</evidence>
<keyword evidence="3" id="KW-1185">Reference proteome</keyword>
<protein>
    <submittedName>
        <fullName evidence="2">Uncharacterized protein</fullName>
    </submittedName>
</protein>
<feature type="region of interest" description="Disordered" evidence="1">
    <location>
        <begin position="1"/>
        <end position="26"/>
    </location>
</feature>